<feature type="transmembrane region" description="Helical" evidence="7">
    <location>
        <begin position="210"/>
        <end position="232"/>
    </location>
</feature>
<feature type="transmembrane region" description="Helical" evidence="7">
    <location>
        <begin position="239"/>
        <end position="258"/>
    </location>
</feature>
<organism evidence="8 9">
    <name type="scientific">Candidatus Falkowbacteria bacterium RIFOXYC2_FULL_48_21</name>
    <dbReference type="NCBI Taxonomy" id="1798005"/>
    <lineage>
        <taxon>Bacteria</taxon>
        <taxon>Candidatus Falkowiibacteriota</taxon>
    </lineage>
</organism>
<evidence type="ECO:0000256" key="6">
    <source>
        <dbReference type="ARBA" id="ARBA00023136"/>
    </source>
</evidence>
<evidence type="ECO:0000256" key="1">
    <source>
        <dbReference type="ARBA" id="ARBA00004651"/>
    </source>
</evidence>
<accession>A0A1F5T5Q3</accession>
<feature type="transmembrane region" description="Helical" evidence="7">
    <location>
        <begin position="185"/>
        <end position="204"/>
    </location>
</feature>
<evidence type="ECO:0000256" key="5">
    <source>
        <dbReference type="ARBA" id="ARBA00022989"/>
    </source>
</evidence>
<feature type="transmembrane region" description="Helical" evidence="7">
    <location>
        <begin position="315"/>
        <end position="334"/>
    </location>
</feature>
<dbReference type="InterPro" id="IPR000715">
    <property type="entry name" value="Glycosyl_transferase_4"/>
</dbReference>
<feature type="transmembrane region" description="Helical" evidence="7">
    <location>
        <begin position="49"/>
        <end position="67"/>
    </location>
</feature>
<dbReference type="CDD" id="cd06853">
    <property type="entry name" value="GT_WecA_like"/>
    <property type="match status" value="1"/>
</dbReference>
<name>A0A1F5T5Q3_9BACT</name>
<keyword evidence="3" id="KW-0808">Transferase</keyword>
<feature type="transmembrane region" description="Helical" evidence="7">
    <location>
        <begin position="6"/>
        <end position="28"/>
    </location>
</feature>
<reference evidence="8 9" key="1">
    <citation type="journal article" date="2016" name="Nat. Commun.">
        <title>Thousands of microbial genomes shed light on interconnected biogeochemical processes in an aquifer system.</title>
        <authorList>
            <person name="Anantharaman K."/>
            <person name="Brown C.T."/>
            <person name="Hug L.A."/>
            <person name="Sharon I."/>
            <person name="Castelle C.J."/>
            <person name="Probst A.J."/>
            <person name="Thomas B.C."/>
            <person name="Singh A."/>
            <person name="Wilkins M.J."/>
            <person name="Karaoz U."/>
            <person name="Brodie E.L."/>
            <person name="Williams K.H."/>
            <person name="Hubbard S.S."/>
            <person name="Banfield J.F."/>
        </authorList>
    </citation>
    <scope>NUCLEOTIDE SEQUENCE [LARGE SCALE GENOMIC DNA]</scope>
</reference>
<feature type="transmembrane region" description="Helical" evidence="7">
    <location>
        <begin position="340"/>
        <end position="359"/>
    </location>
</feature>
<dbReference type="PANTHER" id="PTHR22926:SF3">
    <property type="entry name" value="UNDECAPRENYL-PHOSPHATE ALPHA-N-ACETYLGLUCOSAMINYL 1-PHOSPHATE TRANSFERASE"/>
    <property type="match status" value="1"/>
</dbReference>
<evidence type="ECO:0000313" key="8">
    <source>
        <dbReference type="EMBL" id="OGF34229.1"/>
    </source>
</evidence>
<dbReference type="PANTHER" id="PTHR22926">
    <property type="entry name" value="PHOSPHO-N-ACETYLMURAMOYL-PENTAPEPTIDE-TRANSFERASE"/>
    <property type="match status" value="1"/>
</dbReference>
<evidence type="ECO:0008006" key="10">
    <source>
        <dbReference type="Google" id="ProtNLM"/>
    </source>
</evidence>
<evidence type="ECO:0000256" key="7">
    <source>
        <dbReference type="SAM" id="Phobius"/>
    </source>
</evidence>
<sequence length="373" mass="41458">MSSVTLIIALLASFFVCLVLTPAVILFARRRGIVDQPDGVKKLHKKPTPLLGGLAIFLSVNLVMLFYSWYRNDLIGDTIILKNIFGIFLGSCFLAVGGYLDDKYNLKPRYQILWPIAAVMSVIVCGIGIDAMTNPFGDGMVSLNNFDWTLFWYQGFPYKITLFADVFTFIWLMGMMYTTKLLDGVDGLVSGVTVIGATFIFLTALNKGEIIQYDVAMLALILIGVFIGFLVFNFNPASIFLGEGGSTMAGFLLGALSIVSGSKVGVTLMLLSIPILDFIWTIIRRVMENNSPFSTADRKHLHHRLLEAGFSQKQAVMFLYAIAVAFGCLVYFAQDFGWPLLGLFIVAVVVFMLILAYAYRTKIRENRRLTTIK</sequence>
<keyword evidence="5 7" id="KW-1133">Transmembrane helix</keyword>
<dbReference type="GO" id="GO:0005886">
    <property type="term" value="C:plasma membrane"/>
    <property type="evidence" value="ECO:0007669"/>
    <property type="project" value="UniProtKB-SubCell"/>
</dbReference>
<comment type="caution">
    <text evidence="8">The sequence shown here is derived from an EMBL/GenBank/DDBJ whole genome shotgun (WGS) entry which is preliminary data.</text>
</comment>
<keyword evidence="2" id="KW-1003">Cell membrane</keyword>
<dbReference type="Pfam" id="PF00953">
    <property type="entry name" value="Glycos_transf_4"/>
    <property type="match status" value="1"/>
</dbReference>
<dbReference type="Proteomes" id="UP000178656">
    <property type="component" value="Unassembled WGS sequence"/>
</dbReference>
<comment type="subcellular location">
    <subcellularLocation>
        <location evidence="1">Cell membrane</location>
        <topology evidence="1">Multi-pass membrane protein</topology>
    </subcellularLocation>
</comment>
<keyword evidence="4 7" id="KW-0812">Transmembrane</keyword>
<gene>
    <name evidence="8" type="ORF">A2482_04725</name>
</gene>
<feature type="transmembrane region" description="Helical" evidence="7">
    <location>
        <begin position="151"/>
        <end position="173"/>
    </location>
</feature>
<dbReference type="EMBL" id="MFGM01000078">
    <property type="protein sequence ID" value="OGF34229.1"/>
    <property type="molecule type" value="Genomic_DNA"/>
</dbReference>
<evidence type="ECO:0000313" key="9">
    <source>
        <dbReference type="Proteomes" id="UP000178656"/>
    </source>
</evidence>
<evidence type="ECO:0000256" key="3">
    <source>
        <dbReference type="ARBA" id="ARBA00022679"/>
    </source>
</evidence>
<dbReference type="AlphaFoldDB" id="A0A1F5T5Q3"/>
<feature type="transmembrane region" description="Helical" evidence="7">
    <location>
        <begin position="79"/>
        <end position="100"/>
    </location>
</feature>
<evidence type="ECO:0000256" key="4">
    <source>
        <dbReference type="ARBA" id="ARBA00022692"/>
    </source>
</evidence>
<feature type="transmembrane region" description="Helical" evidence="7">
    <location>
        <begin position="264"/>
        <end position="283"/>
    </location>
</feature>
<proteinExistence type="predicted"/>
<feature type="transmembrane region" description="Helical" evidence="7">
    <location>
        <begin position="112"/>
        <end position="131"/>
    </location>
</feature>
<protein>
    <recommendedName>
        <fullName evidence="10">Undecaprenyl-phosphate alpha-N-acetylglucosaminyl 1-phosphate transferase</fullName>
    </recommendedName>
</protein>
<dbReference type="GO" id="GO:0016780">
    <property type="term" value="F:phosphotransferase activity, for other substituted phosphate groups"/>
    <property type="evidence" value="ECO:0007669"/>
    <property type="project" value="InterPro"/>
</dbReference>
<keyword evidence="6 7" id="KW-0472">Membrane</keyword>
<evidence type="ECO:0000256" key="2">
    <source>
        <dbReference type="ARBA" id="ARBA00022475"/>
    </source>
</evidence>
<dbReference type="GO" id="GO:0071555">
    <property type="term" value="P:cell wall organization"/>
    <property type="evidence" value="ECO:0007669"/>
    <property type="project" value="TreeGrafter"/>
</dbReference>
<dbReference type="GO" id="GO:0044038">
    <property type="term" value="P:cell wall macromolecule biosynthetic process"/>
    <property type="evidence" value="ECO:0007669"/>
    <property type="project" value="TreeGrafter"/>
</dbReference>
<dbReference type="GO" id="GO:0009103">
    <property type="term" value="P:lipopolysaccharide biosynthetic process"/>
    <property type="evidence" value="ECO:0007669"/>
    <property type="project" value="TreeGrafter"/>
</dbReference>